<dbReference type="PANTHER" id="PTHR40518:SF1">
    <property type="entry name" value="ACETOACETATE DECARBOXYLASE"/>
    <property type="match status" value="1"/>
</dbReference>
<organism evidence="2 3">
    <name type="scientific">Septoria linicola</name>
    <dbReference type="NCBI Taxonomy" id="215465"/>
    <lineage>
        <taxon>Eukaryota</taxon>
        <taxon>Fungi</taxon>
        <taxon>Dikarya</taxon>
        <taxon>Ascomycota</taxon>
        <taxon>Pezizomycotina</taxon>
        <taxon>Dothideomycetes</taxon>
        <taxon>Dothideomycetidae</taxon>
        <taxon>Mycosphaerellales</taxon>
        <taxon>Mycosphaerellaceae</taxon>
        <taxon>Septoria</taxon>
    </lineage>
</organism>
<accession>A0A9Q9AK33</accession>
<dbReference type="PANTHER" id="PTHR40518">
    <property type="entry name" value="ACETOACETATE DECARBOXYLASE"/>
    <property type="match status" value="1"/>
</dbReference>
<name>A0A9Q9AK33_9PEZI</name>
<keyword evidence="1" id="KW-0732">Signal</keyword>
<dbReference type="OrthoDB" id="9970474at2759"/>
<dbReference type="SUPFAM" id="SSF160104">
    <property type="entry name" value="Acetoacetate decarboxylase-like"/>
    <property type="match status" value="1"/>
</dbReference>
<reference evidence="2" key="1">
    <citation type="submission" date="2022-06" db="EMBL/GenBank/DDBJ databases">
        <title>Complete genome sequences of two strains of the flax pathogen Septoria linicola.</title>
        <authorList>
            <person name="Lapalu N."/>
            <person name="Simon A."/>
            <person name="Demenou B."/>
            <person name="Paumier D."/>
            <person name="Guillot M.-P."/>
            <person name="Gout L."/>
            <person name="Valade R."/>
        </authorList>
    </citation>
    <scope>NUCLEOTIDE SEQUENCE</scope>
    <source>
        <strain evidence="2">SE15195</strain>
    </source>
</reference>
<dbReference type="Gene3D" id="2.40.400.10">
    <property type="entry name" value="Acetoacetate decarboxylase-like"/>
    <property type="match status" value="1"/>
</dbReference>
<sequence length="336" mass="36180">MLLRQLIAAIAAIATHHAAKACTVCTNESPEPIELSPAPWTLKGDIYGVFLLPGLGIPLLGNSLPAKAFGPLERQYPASIAGEFAGKIGMIQVLRYTDSPVGSYDELLIIPGGFRYENNGTMQEGLRVSRIYVSQKYTAWNGRTNWNIPKHLARFDWTYGADGSPSVKIYPYDTAGDSSESRPSEKPFFQMTFAPLLPQNFLNNTLGTLLPGFLPNGLNLNPTVPFTTDLYALLGIDATLVQPPVPQGNDSFGALGAGGPNWKSVVPGQFTDKAILGTINMDQAGGDGEATGFNAVGDEFERNFWPGLLRNNIGVRMQDATITFSEATELPNVIAA</sequence>
<gene>
    <name evidence="2" type="ORF">Slin15195_G008510</name>
</gene>
<evidence type="ECO:0000256" key="1">
    <source>
        <dbReference type="SAM" id="SignalP"/>
    </source>
</evidence>
<protein>
    <submittedName>
        <fullName evidence="2">Acetoacetate decarboxylase domain superfamily</fullName>
    </submittedName>
</protein>
<dbReference type="Proteomes" id="UP001056384">
    <property type="component" value="Chromosome 1"/>
</dbReference>
<evidence type="ECO:0000313" key="3">
    <source>
        <dbReference type="Proteomes" id="UP001056384"/>
    </source>
</evidence>
<dbReference type="EMBL" id="CP099418">
    <property type="protein sequence ID" value="USW47532.1"/>
    <property type="molecule type" value="Genomic_DNA"/>
</dbReference>
<feature type="chain" id="PRO_5040200312" evidence="1">
    <location>
        <begin position="22"/>
        <end position="336"/>
    </location>
</feature>
<feature type="signal peptide" evidence="1">
    <location>
        <begin position="1"/>
        <end position="21"/>
    </location>
</feature>
<evidence type="ECO:0000313" key="2">
    <source>
        <dbReference type="EMBL" id="USW47532.1"/>
    </source>
</evidence>
<keyword evidence="3" id="KW-1185">Reference proteome</keyword>
<dbReference type="InterPro" id="IPR023375">
    <property type="entry name" value="ADC_dom_sf"/>
</dbReference>
<proteinExistence type="predicted"/>
<dbReference type="AlphaFoldDB" id="A0A9Q9AK33"/>